<dbReference type="GO" id="GO:1990003">
    <property type="term" value="F:IDP phosphatase activity"/>
    <property type="evidence" value="ECO:0007669"/>
    <property type="project" value="UniProtKB-EC"/>
</dbReference>
<evidence type="ECO:0000313" key="15">
    <source>
        <dbReference type="EMBL" id="GCD12649.1"/>
    </source>
</evidence>
<dbReference type="Pfam" id="PF22327">
    <property type="entry name" value="Nudt16-like"/>
    <property type="match status" value="1"/>
</dbReference>
<evidence type="ECO:0000256" key="7">
    <source>
        <dbReference type="ARBA" id="ARBA00041450"/>
    </source>
</evidence>
<keyword evidence="2" id="KW-0694">RNA-binding</keyword>
<dbReference type="Proteomes" id="UP000287872">
    <property type="component" value="Unassembled WGS sequence"/>
</dbReference>
<feature type="domain" description="Nudix hydrolase" evidence="14">
    <location>
        <begin position="31"/>
        <end position="188"/>
    </location>
</feature>
<dbReference type="SUPFAM" id="SSF55811">
    <property type="entry name" value="Nudix"/>
    <property type="match status" value="1"/>
</dbReference>
<dbReference type="AlphaFoldDB" id="A0A401USW4"/>
<evidence type="ECO:0000256" key="9">
    <source>
        <dbReference type="ARBA" id="ARBA00042015"/>
    </source>
</evidence>
<reference evidence="15 16" key="1">
    <citation type="submission" date="2018-11" db="EMBL/GenBank/DDBJ databases">
        <title>Genome sequencing and assembly of Clostridium tagluense strain A121.</title>
        <authorList>
            <person name="Murakami T."/>
            <person name="Segawa T."/>
            <person name="Shcherbakova V.A."/>
            <person name="Mori H."/>
            <person name="Yoshimura Y."/>
        </authorList>
    </citation>
    <scope>NUCLEOTIDE SEQUENCE [LARGE SCALE GENOMIC DNA]</scope>
    <source>
        <strain evidence="15 16">A121</strain>
    </source>
</reference>
<comment type="caution">
    <text evidence="15">The sequence shown here is derived from an EMBL/GenBank/DDBJ whole genome shotgun (WGS) entry which is preliminary data.</text>
</comment>
<protein>
    <recommendedName>
        <fullName evidence="6">U8 snoRNA-decapping enzyme</fullName>
        <ecNumber evidence="5">3.6.1.64</ecNumber>
    </recommendedName>
    <alternativeName>
        <fullName evidence="9">IDP phosphatase</fullName>
    </alternativeName>
    <alternativeName>
        <fullName evidence="7">Inosine diphosphate phosphatase</fullName>
    </alternativeName>
    <alternativeName>
        <fullName evidence="8">Nucleoside diphosphate-linked moiety X motif 16</fullName>
    </alternativeName>
    <alternativeName>
        <fullName evidence="10">m7GpppN-mRNA hydrolase</fullName>
    </alternativeName>
</protein>
<gene>
    <name evidence="15" type="ORF">Ctaglu_42720</name>
</gene>
<evidence type="ECO:0000256" key="13">
    <source>
        <dbReference type="ARBA" id="ARBA00048945"/>
    </source>
</evidence>
<dbReference type="GO" id="GO:0140933">
    <property type="term" value="F:5'-(N(7)-methylguanosine 5'-triphospho)-[mRNA] hydrolase activity"/>
    <property type="evidence" value="ECO:0007669"/>
    <property type="project" value="UniProtKB-EC"/>
</dbReference>
<evidence type="ECO:0000256" key="2">
    <source>
        <dbReference type="ARBA" id="ARBA00022884"/>
    </source>
</evidence>
<evidence type="ECO:0000256" key="10">
    <source>
        <dbReference type="ARBA" id="ARBA00043162"/>
    </source>
</evidence>
<comment type="cofactor">
    <cofactor evidence="1">
        <name>Co(2+)</name>
        <dbReference type="ChEBI" id="CHEBI:48828"/>
    </cofactor>
</comment>
<evidence type="ECO:0000256" key="3">
    <source>
        <dbReference type="ARBA" id="ARBA00023080"/>
    </source>
</evidence>
<evidence type="ECO:0000256" key="8">
    <source>
        <dbReference type="ARBA" id="ARBA00041656"/>
    </source>
</evidence>
<dbReference type="InterPro" id="IPR015797">
    <property type="entry name" value="NUDIX_hydrolase-like_dom_sf"/>
</dbReference>
<evidence type="ECO:0000256" key="6">
    <source>
        <dbReference type="ARBA" id="ARBA00039871"/>
    </source>
</evidence>
<organism evidence="15 16">
    <name type="scientific">Clostridium tagluense</name>
    <dbReference type="NCBI Taxonomy" id="360422"/>
    <lineage>
        <taxon>Bacteria</taxon>
        <taxon>Bacillati</taxon>
        <taxon>Bacillota</taxon>
        <taxon>Clostridia</taxon>
        <taxon>Eubacteriales</taxon>
        <taxon>Clostridiaceae</taxon>
        <taxon>Clostridium</taxon>
    </lineage>
</organism>
<comment type="catalytic activity">
    <reaction evidence="12">
        <text>IDP + H2O = IMP + phosphate + H(+)</text>
        <dbReference type="Rhea" id="RHEA:35207"/>
        <dbReference type="ChEBI" id="CHEBI:15377"/>
        <dbReference type="ChEBI" id="CHEBI:15378"/>
        <dbReference type="ChEBI" id="CHEBI:43474"/>
        <dbReference type="ChEBI" id="CHEBI:58053"/>
        <dbReference type="ChEBI" id="CHEBI:58280"/>
        <dbReference type="EC" id="3.6.1.64"/>
    </reaction>
    <physiologicalReaction direction="left-to-right" evidence="12">
        <dbReference type="Rhea" id="RHEA:35208"/>
    </physiologicalReaction>
</comment>
<name>A0A401USW4_9CLOT</name>
<accession>A0A401USW4</accession>
<dbReference type="OrthoDB" id="3531896at2"/>
<sequence>MYNLVETGSIRQDKQNCVFASIFCRNANPYKRYEEVEGLEVRIPLVLMQMRWDGGLGFVGGKVDKEDKINGMITQEVLKNALIREVKEEINLDLLDRENLKPLCTYQDKNVDIHNFSLEVSEEIFYFIFKNSVNSEHMITENSGNVVCHVANYKDDKGYQRFIENRFCATSLMELKHLIEQEKLLVSF</sequence>
<dbReference type="Gene3D" id="3.90.79.10">
    <property type="entry name" value="Nucleoside Triphosphate Pyrophosphohydrolase"/>
    <property type="match status" value="1"/>
</dbReference>
<comment type="similarity">
    <text evidence="4">Belongs to the Nudix hydrolase family. NUDT16 subfamily.</text>
</comment>
<dbReference type="InterPro" id="IPR000086">
    <property type="entry name" value="NUDIX_hydrolase_dom"/>
</dbReference>
<evidence type="ECO:0000256" key="4">
    <source>
        <dbReference type="ARBA" id="ARBA00038173"/>
    </source>
</evidence>
<comment type="catalytic activity">
    <reaction evidence="13">
        <text>dIDP + H2O = dIMP + phosphate + H(+)</text>
        <dbReference type="Rhea" id="RHEA:35211"/>
        <dbReference type="ChEBI" id="CHEBI:15377"/>
        <dbReference type="ChEBI" id="CHEBI:15378"/>
        <dbReference type="ChEBI" id="CHEBI:43474"/>
        <dbReference type="ChEBI" id="CHEBI:61194"/>
        <dbReference type="ChEBI" id="CHEBI:62286"/>
        <dbReference type="EC" id="3.6.1.64"/>
    </reaction>
    <physiologicalReaction direction="left-to-right" evidence="13">
        <dbReference type="Rhea" id="RHEA:35212"/>
    </physiologicalReaction>
</comment>
<proteinExistence type="inferred from homology"/>
<dbReference type="GO" id="GO:0003723">
    <property type="term" value="F:RNA binding"/>
    <property type="evidence" value="ECO:0007669"/>
    <property type="project" value="UniProtKB-KW"/>
</dbReference>
<comment type="catalytic activity">
    <reaction evidence="11">
        <text>a 5'-end (N(7)-methyl 5'-triphosphoguanosine)-ribonucleoside in mRNA + H2O = N(7)-methyl-GDP + a 5'-end phospho-ribonucleoside in mRNA + 2 H(+)</text>
        <dbReference type="Rhea" id="RHEA:67484"/>
        <dbReference type="Rhea" id="RHEA-COMP:15692"/>
        <dbReference type="Rhea" id="RHEA-COMP:17167"/>
        <dbReference type="ChEBI" id="CHEBI:15377"/>
        <dbReference type="ChEBI" id="CHEBI:15378"/>
        <dbReference type="ChEBI" id="CHEBI:63714"/>
        <dbReference type="ChEBI" id="CHEBI:138282"/>
        <dbReference type="ChEBI" id="CHEBI:156461"/>
        <dbReference type="EC" id="3.6.1.62"/>
    </reaction>
    <physiologicalReaction direction="left-to-right" evidence="11">
        <dbReference type="Rhea" id="RHEA:67485"/>
    </physiologicalReaction>
</comment>
<dbReference type="RefSeq" id="WP_125005501.1">
    <property type="nucleotide sequence ID" value="NZ_BHYK01000037.1"/>
</dbReference>
<dbReference type="EMBL" id="BHYK01000037">
    <property type="protein sequence ID" value="GCD12649.1"/>
    <property type="molecule type" value="Genomic_DNA"/>
</dbReference>
<dbReference type="InterPro" id="IPR054754">
    <property type="entry name" value="NudT16"/>
</dbReference>
<dbReference type="EC" id="3.6.1.64" evidence="5"/>
<evidence type="ECO:0000256" key="11">
    <source>
        <dbReference type="ARBA" id="ARBA00047661"/>
    </source>
</evidence>
<keyword evidence="16" id="KW-1185">Reference proteome</keyword>
<keyword evidence="3" id="KW-0546">Nucleotide metabolism</keyword>
<evidence type="ECO:0000259" key="14">
    <source>
        <dbReference type="PROSITE" id="PS51462"/>
    </source>
</evidence>
<dbReference type="PROSITE" id="PS51462">
    <property type="entry name" value="NUDIX"/>
    <property type="match status" value="1"/>
</dbReference>
<evidence type="ECO:0000256" key="1">
    <source>
        <dbReference type="ARBA" id="ARBA00001941"/>
    </source>
</evidence>
<evidence type="ECO:0000256" key="12">
    <source>
        <dbReference type="ARBA" id="ARBA00047875"/>
    </source>
</evidence>
<evidence type="ECO:0000256" key="5">
    <source>
        <dbReference type="ARBA" id="ARBA00038899"/>
    </source>
</evidence>
<evidence type="ECO:0000313" key="16">
    <source>
        <dbReference type="Proteomes" id="UP000287872"/>
    </source>
</evidence>
<dbReference type="GO" id="GO:0009117">
    <property type="term" value="P:nucleotide metabolic process"/>
    <property type="evidence" value="ECO:0007669"/>
    <property type="project" value="UniProtKB-KW"/>
</dbReference>